<keyword evidence="4" id="KW-1185">Reference proteome</keyword>
<comment type="caution">
    <text evidence="3">The sequence shown here is derived from an EMBL/GenBank/DDBJ whole genome shotgun (WGS) entry which is preliminary data.</text>
</comment>
<evidence type="ECO:0000256" key="2">
    <source>
        <dbReference type="SAM" id="SignalP"/>
    </source>
</evidence>
<sequence>MTNRATKIIAVLSACVLAGCTSEPQAGQPAPVSTPTTTTSTPPPTTTKSRVPRQIEPLPGGKKIAPTLCHQAQFSMHGAVVGWYGVATSFVEANKPVPERSWEETLRVAPTFKETPTRQRPLLIQAGVPETHVVIKDLDAFLAAVDEELDVARTKDESRVTEVNRKLTDARDNFVESCGAIRS</sequence>
<accession>A0ABS8Z1F6</accession>
<feature type="signal peptide" evidence="2">
    <location>
        <begin position="1"/>
        <end position="26"/>
    </location>
</feature>
<dbReference type="PROSITE" id="PS51257">
    <property type="entry name" value="PROKAR_LIPOPROTEIN"/>
    <property type="match status" value="1"/>
</dbReference>
<organism evidence="3 4">
    <name type="scientific">Kibdelosporangium philippinense</name>
    <dbReference type="NCBI Taxonomy" id="211113"/>
    <lineage>
        <taxon>Bacteria</taxon>
        <taxon>Bacillati</taxon>
        <taxon>Actinomycetota</taxon>
        <taxon>Actinomycetes</taxon>
        <taxon>Pseudonocardiales</taxon>
        <taxon>Pseudonocardiaceae</taxon>
        <taxon>Kibdelosporangium</taxon>
    </lineage>
</organism>
<evidence type="ECO:0000313" key="3">
    <source>
        <dbReference type="EMBL" id="MCE7001605.1"/>
    </source>
</evidence>
<feature type="region of interest" description="Disordered" evidence="1">
    <location>
        <begin position="23"/>
        <end position="61"/>
    </location>
</feature>
<evidence type="ECO:0000256" key="1">
    <source>
        <dbReference type="SAM" id="MobiDB-lite"/>
    </source>
</evidence>
<reference evidence="3 4" key="1">
    <citation type="submission" date="2021-12" db="EMBL/GenBank/DDBJ databases">
        <title>Genome sequence of Kibdelosporangium philippinense ATCC 49844.</title>
        <authorList>
            <person name="Fedorov E.A."/>
            <person name="Omeragic M."/>
            <person name="Shalygina K.F."/>
            <person name="Maclea K.S."/>
        </authorList>
    </citation>
    <scope>NUCLEOTIDE SEQUENCE [LARGE SCALE GENOMIC DNA]</scope>
    <source>
        <strain evidence="3 4">ATCC 49844</strain>
    </source>
</reference>
<proteinExistence type="predicted"/>
<dbReference type="EMBL" id="JAJVCN010000001">
    <property type="protein sequence ID" value="MCE7001605.1"/>
    <property type="molecule type" value="Genomic_DNA"/>
</dbReference>
<evidence type="ECO:0000313" key="4">
    <source>
        <dbReference type="Proteomes" id="UP001521150"/>
    </source>
</evidence>
<gene>
    <name evidence="3" type="ORF">LWC34_01920</name>
</gene>
<dbReference type="RefSeq" id="WP_233722667.1">
    <property type="nucleotide sequence ID" value="NZ_JAJVCN010000001.1"/>
</dbReference>
<dbReference type="Proteomes" id="UP001521150">
    <property type="component" value="Unassembled WGS sequence"/>
</dbReference>
<evidence type="ECO:0008006" key="5">
    <source>
        <dbReference type="Google" id="ProtNLM"/>
    </source>
</evidence>
<name>A0ABS8Z1F6_9PSEU</name>
<protein>
    <recommendedName>
        <fullName evidence="5">DUF305 domain-containing protein</fullName>
    </recommendedName>
</protein>
<keyword evidence="2" id="KW-0732">Signal</keyword>
<feature type="chain" id="PRO_5045522935" description="DUF305 domain-containing protein" evidence="2">
    <location>
        <begin position="27"/>
        <end position="183"/>
    </location>
</feature>